<name>A0A9Q5HQB2_SANBA</name>
<dbReference type="EMBL" id="LNZH02000217">
    <property type="protein sequence ID" value="OCB83857.1"/>
    <property type="molecule type" value="Genomic_DNA"/>
</dbReference>
<evidence type="ECO:0000313" key="10">
    <source>
        <dbReference type="Proteomes" id="UP000757232"/>
    </source>
</evidence>
<evidence type="ECO:0000256" key="5">
    <source>
        <dbReference type="ARBA" id="ARBA00025222"/>
    </source>
</evidence>
<accession>A0A9Q5HQB2</accession>
<sequence>MLRIVTNAIVRQTKGEKKTFFGHEFDRCRDFSSLHFRLPFERGYLTDWDAQKAIWDGLFYAKDGLKGYLTDWDAQKAIWDGLFYAKDGLKVNTSETSLIITEPYFNLPNIQDQYDQFVFEEYDFQSCYRCTPASLLQYGTLFSSEGYQGAPECMLIVDSGFSFTHVVPLMSGKVLWKSVRRRVWSKPLAGLDVGGKFLTNYLKELLSFRQYDLMGETYITNDVKERCCYVSTNYKEDMELSRFEPSKIVQEYILPRYSENRPGRVKTQEDVLTGEDDVLRMNTERFAVGELLFRPNDIGLPQAGLSYTIANAISSLPEDVQGLFWANIGLIGGNVRLPGFRNRLMTELRSLEPAEHEVRIYESSNPIMGAYLAGAEFARQPGLANVCVTRAEYQEAGSRACRRKFKHATWQAREEEEETTQGPRKDMGINAGMSSSRTRSRGSKAQEGALDSAAGAERKPLRSSRSRTATKS</sequence>
<dbReference type="SMART" id="SM00268">
    <property type="entry name" value="ACTIN"/>
    <property type="match status" value="1"/>
</dbReference>
<evidence type="ECO:0000256" key="2">
    <source>
        <dbReference type="ARBA" id="ARBA00005665"/>
    </source>
</evidence>
<comment type="similarity">
    <text evidence="2">Belongs to the actin family. ARP6 subfamily.</text>
</comment>
<evidence type="ECO:0000256" key="4">
    <source>
        <dbReference type="ARBA" id="ARBA00022490"/>
    </source>
</evidence>
<dbReference type="AlphaFoldDB" id="A0A9Q5HQB2"/>
<evidence type="ECO:0000256" key="8">
    <source>
        <dbReference type="SAM" id="MobiDB-lite"/>
    </source>
</evidence>
<evidence type="ECO:0000256" key="7">
    <source>
        <dbReference type="ARBA" id="ARBA00073820"/>
    </source>
</evidence>
<dbReference type="Proteomes" id="UP000757232">
    <property type="component" value="Unassembled WGS sequence"/>
</dbReference>
<dbReference type="Gene3D" id="3.30.420.40">
    <property type="match status" value="3"/>
</dbReference>
<keyword evidence="4" id="KW-0963">Cytoplasm</keyword>
<reference evidence="9" key="1">
    <citation type="submission" date="2016-06" db="EMBL/GenBank/DDBJ databases">
        <title>Draft Genome sequence of the fungus Inonotus baumii.</title>
        <authorList>
            <person name="Zhu H."/>
            <person name="Lin W."/>
        </authorList>
    </citation>
    <scope>NUCLEOTIDE SEQUENCE</scope>
    <source>
        <strain evidence="9">821</strain>
    </source>
</reference>
<keyword evidence="10" id="KW-1185">Reference proteome</keyword>
<dbReference type="CDD" id="cd10210">
    <property type="entry name" value="ASKHA_NBD_Arp6"/>
    <property type="match status" value="1"/>
</dbReference>
<protein>
    <recommendedName>
        <fullName evidence="3">Actin-like protein ARP6</fullName>
    </recommendedName>
    <alternativeName>
        <fullName evidence="7">Actin-like protein arp6</fullName>
    </alternativeName>
</protein>
<evidence type="ECO:0000256" key="1">
    <source>
        <dbReference type="ARBA" id="ARBA00004496"/>
    </source>
</evidence>
<evidence type="ECO:0000313" key="9">
    <source>
        <dbReference type="EMBL" id="OCB83857.1"/>
    </source>
</evidence>
<comment type="caution">
    <text evidence="9">The sequence shown here is derived from an EMBL/GenBank/DDBJ whole genome shotgun (WGS) entry which is preliminary data.</text>
</comment>
<evidence type="ECO:0000256" key="6">
    <source>
        <dbReference type="ARBA" id="ARBA00063309"/>
    </source>
</evidence>
<dbReference type="OrthoDB" id="6220758at2759"/>
<dbReference type="PANTHER" id="PTHR11937">
    <property type="entry name" value="ACTIN"/>
    <property type="match status" value="1"/>
</dbReference>
<comment type="function">
    <text evidence="5">Component of the SWR1 complex which mediates the ATP-dependent exchange of histone H2A for the H2A variant HZT1 leading to transcriptional regulation of selected genes by chromatin remodeling. Involved in chromosome stability.</text>
</comment>
<dbReference type="InterPro" id="IPR004000">
    <property type="entry name" value="Actin"/>
</dbReference>
<dbReference type="GO" id="GO:0005737">
    <property type="term" value="C:cytoplasm"/>
    <property type="evidence" value="ECO:0007669"/>
    <property type="project" value="UniProtKB-SubCell"/>
</dbReference>
<proteinExistence type="inferred from homology"/>
<dbReference type="InterPro" id="IPR043129">
    <property type="entry name" value="ATPase_NBD"/>
</dbReference>
<dbReference type="Pfam" id="PF00022">
    <property type="entry name" value="Actin"/>
    <property type="match status" value="1"/>
</dbReference>
<dbReference type="Gene3D" id="3.90.640.10">
    <property type="entry name" value="Actin, Chain A, domain 4"/>
    <property type="match status" value="1"/>
</dbReference>
<dbReference type="FunFam" id="3.90.640.10:FF:000014">
    <property type="entry name" value="Putative actin-related protein 6"/>
    <property type="match status" value="1"/>
</dbReference>
<feature type="compositionally biased region" description="Basic residues" evidence="8">
    <location>
        <begin position="461"/>
        <end position="472"/>
    </location>
</feature>
<organism evidence="9 10">
    <name type="scientific">Sanghuangporus baumii</name>
    <name type="common">Phellinus baumii</name>
    <dbReference type="NCBI Taxonomy" id="108892"/>
    <lineage>
        <taxon>Eukaryota</taxon>
        <taxon>Fungi</taxon>
        <taxon>Dikarya</taxon>
        <taxon>Basidiomycota</taxon>
        <taxon>Agaricomycotina</taxon>
        <taxon>Agaricomycetes</taxon>
        <taxon>Hymenochaetales</taxon>
        <taxon>Hymenochaetaceae</taxon>
        <taxon>Sanghuangporus</taxon>
    </lineage>
</organism>
<dbReference type="GO" id="GO:0005634">
    <property type="term" value="C:nucleus"/>
    <property type="evidence" value="ECO:0007669"/>
    <property type="project" value="UniProtKB-ARBA"/>
</dbReference>
<feature type="region of interest" description="Disordered" evidence="8">
    <location>
        <begin position="407"/>
        <end position="472"/>
    </location>
</feature>
<dbReference type="SUPFAM" id="SSF53067">
    <property type="entry name" value="Actin-like ATPase domain"/>
    <property type="match status" value="3"/>
</dbReference>
<evidence type="ECO:0000256" key="3">
    <source>
        <dbReference type="ARBA" id="ARBA00018633"/>
    </source>
</evidence>
<comment type="subunit">
    <text evidence="6">Component of the SWR1 chromatin remodeling complex.</text>
</comment>
<comment type="subcellular location">
    <subcellularLocation>
        <location evidence="1">Cytoplasm</location>
    </subcellularLocation>
</comment>
<gene>
    <name evidence="9" type="ORF">A7U60_g9063</name>
</gene>